<dbReference type="Pfam" id="PF13365">
    <property type="entry name" value="Trypsin_2"/>
    <property type="match status" value="1"/>
</dbReference>
<evidence type="ECO:0000256" key="1">
    <source>
        <dbReference type="SAM" id="MobiDB-lite"/>
    </source>
</evidence>
<keyword evidence="2" id="KW-0812">Transmembrane</keyword>
<keyword evidence="2" id="KW-0472">Membrane</keyword>
<dbReference type="InterPro" id="IPR009003">
    <property type="entry name" value="Peptidase_S1_PA"/>
</dbReference>
<evidence type="ECO:0000313" key="3">
    <source>
        <dbReference type="EMBL" id="OGZ42257.1"/>
    </source>
</evidence>
<protein>
    <recommendedName>
        <fullName evidence="5">Serine protease</fullName>
    </recommendedName>
</protein>
<dbReference type="EMBL" id="MHNI01000019">
    <property type="protein sequence ID" value="OGZ42257.1"/>
    <property type="molecule type" value="Genomic_DNA"/>
</dbReference>
<name>A0A1G2FWS1_9BACT</name>
<comment type="caution">
    <text evidence="3">The sequence shown here is derived from an EMBL/GenBank/DDBJ whole genome shotgun (WGS) entry which is preliminary data.</text>
</comment>
<keyword evidence="2" id="KW-1133">Transmembrane helix</keyword>
<dbReference type="SUPFAM" id="SSF50494">
    <property type="entry name" value="Trypsin-like serine proteases"/>
    <property type="match status" value="1"/>
</dbReference>
<dbReference type="Gene3D" id="2.40.10.120">
    <property type="match status" value="1"/>
</dbReference>
<feature type="transmembrane region" description="Helical" evidence="2">
    <location>
        <begin position="6"/>
        <end position="24"/>
    </location>
</feature>
<dbReference type="AlphaFoldDB" id="A0A1G2FWS1"/>
<feature type="region of interest" description="Disordered" evidence="1">
    <location>
        <begin position="53"/>
        <end position="95"/>
    </location>
</feature>
<organism evidence="3 4">
    <name type="scientific">Candidatus Ryanbacteria bacterium RIFCSPHIGHO2_01_45_13</name>
    <dbReference type="NCBI Taxonomy" id="1802112"/>
    <lineage>
        <taxon>Bacteria</taxon>
        <taxon>Candidatus Ryaniibacteriota</taxon>
    </lineage>
</organism>
<feature type="compositionally biased region" description="Polar residues" evidence="1">
    <location>
        <begin position="72"/>
        <end position="95"/>
    </location>
</feature>
<evidence type="ECO:0000313" key="4">
    <source>
        <dbReference type="Proteomes" id="UP000176700"/>
    </source>
</evidence>
<accession>A0A1G2FWS1</accession>
<proteinExistence type="predicted"/>
<evidence type="ECO:0008006" key="5">
    <source>
        <dbReference type="Google" id="ProtNLM"/>
    </source>
</evidence>
<feature type="compositionally biased region" description="Basic and acidic residues" evidence="1">
    <location>
        <begin position="60"/>
        <end position="71"/>
    </location>
</feature>
<dbReference type="Proteomes" id="UP000176700">
    <property type="component" value="Unassembled WGS sequence"/>
</dbReference>
<reference evidence="3 4" key="1">
    <citation type="journal article" date="2016" name="Nat. Commun.">
        <title>Thousands of microbial genomes shed light on interconnected biogeochemical processes in an aquifer system.</title>
        <authorList>
            <person name="Anantharaman K."/>
            <person name="Brown C.T."/>
            <person name="Hug L.A."/>
            <person name="Sharon I."/>
            <person name="Castelle C.J."/>
            <person name="Probst A.J."/>
            <person name="Thomas B.C."/>
            <person name="Singh A."/>
            <person name="Wilkins M.J."/>
            <person name="Karaoz U."/>
            <person name="Brodie E.L."/>
            <person name="Williams K.H."/>
            <person name="Hubbard S.S."/>
            <person name="Banfield J.F."/>
        </authorList>
    </citation>
    <scope>NUCLEOTIDE SEQUENCE [LARGE SCALE GENOMIC DNA]</scope>
</reference>
<evidence type="ECO:0000256" key="2">
    <source>
        <dbReference type="SAM" id="Phobius"/>
    </source>
</evidence>
<gene>
    <name evidence="3" type="ORF">A2W41_00935</name>
</gene>
<sequence>MSFAKTAFILTLVTIVTLVTIDLYETLRNIKRITAVTTPKESVISFDKKIPSSLSQIPDHQTRDGSEDNEAKTGNSNELPLEKNQPQNIPQPAATSLTSLKTPYKAITEQTNEPAKTAIPSKELYGYVSSRVVNFFCDTGESQVVIATGTIIHPKGYVLTNAHVAENIKKQKCLLRKGSPARPFAYGELVFFPKNYGAAATTDENAAKDLSIWKITEPSGAYQFPDTFEYMEIDFETQLKGGESLSSFSYAAELLSYDVALRHLHLLFTRTTVTAFNDYFIESEESLSSQKGSSGGILVDRFNGKLRGLIFGVTKEETINDRSLISLTPQAINTAISAETGMDLLDYLATNP</sequence>